<dbReference type="PANTHER" id="PTHR30204">
    <property type="entry name" value="REDOX-CYCLING DRUG-SENSING TRANSCRIPTIONAL ACTIVATOR SOXR"/>
    <property type="match status" value="1"/>
</dbReference>
<reference evidence="4" key="1">
    <citation type="journal article" date="2019" name="Int. J. Syst. Evol. Microbiol.">
        <title>The Global Catalogue of Microorganisms (GCM) 10K type strain sequencing project: providing services to taxonomists for standard genome sequencing and annotation.</title>
        <authorList>
            <consortium name="The Broad Institute Genomics Platform"/>
            <consortium name="The Broad Institute Genome Sequencing Center for Infectious Disease"/>
            <person name="Wu L."/>
            <person name="Ma J."/>
        </authorList>
    </citation>
    <scope>NUCLEOTIDE SEQUENCE [LARGE SCALE GENOMIC DNA]</scope>
    <source>
        <strain evidence="4">CGMCC 1.15341</strain>
    </source>
</reference>
<organism evidence="3 4">
    <name type="scientific">Marinobacterium zhoushanense</name>
    <dbReference type="NCBI Taxonomy" id="1679163"/>
    <lineage>
        <taxon>Bacteria</taxon>
        <taxon>Pseudomonadati</taxon>
        <taxon>Pseudomonadota</taxon>
        <taxon>Gammaproteobacteria</taxon>
        <taxon>Oceanospirillales</taxon>
        <taxon>Oceanospirillaceae</taxon>
        <taxon>Marinobacterium</taxon>
    </lineage>
</organism>
<dbReference type="InterPro" id="IPR047057">
    <property type="entry name" value="MerR_fam"/>
</dbReference>
<dbReference type="SUPFAM" id="SSF46955">
    <property type="entry name" value="Putative DNA-binding domain"/>
    <property type="match status" value="1"/>
</dbReference>
<dbReference type="InterPro" id="IPR009061">
    <property type="entry name" value="DNA-bd_dom_put_sf"/>
</dbReference>
<feature type="domain" description="HTH merR-type" evidence="2">
    <location>
        <begin position="3"/>
        <end position="72"/>
    </location>
</feature>
<comment type="caution">
    <text evidence="3">The sequence shown here is derived from an EMBL/GenBank/DDBJ whole genome shotgun (WGS) entry which is preliminary data.</text>
</comment>
<dbReference type="EMBL" id="BMIJ01000002">
    <property type="protein sequence ID" value="GGB86641.1"/>
    <property type="molecule type" value="Genomic_DNA"/>
</dbReference>
<keyword evidence="1" id="KW-0238">DNA-binding</keyword>
<dbReference type="SMART" id="SM00422">
    <property type="entry name" value="HTH_MERR"/>
    <property type="match status" value="1"/>
</dbReference>
<evidence type="ECO:0000256" key="1">
    <source>
        <dbReference type="ARBA" id="ARBA00023125"/>
    </source>
</evidence>
<dbReference type="PRINTS" id="PR00040">
    <property type="entry name" value="HTHMERR"/>
</dbReference>
<sequence length="185" mass="20923">MRTITVTAFARKFGLSRTTLLYYDRIGLLKPAEVSTSGYRLYGQREVERMSRIAAFREAGIPLKSIQAILDGEDPGLLELALEQRLASLNREIAQLRSQQALVIELLQRKSGDSGERQVDVQQWVAMLEEAGVDAAGRLRWHQAFERDAPEAHQTFLQSLGLDEAEISEIRQRSRQKEPPAAPHR</sequence>
<dbReference type="Proteomes" id="UP000629025">
    <property type="component" value="Unassembled WGS sequence"/>
</dbReference>
<name>A0ABQ1K4Y7_9GAMM</name>
<evidence type="ECO:0000259" key="2">
    <source>
        <dbReference type="PROSITE" id="PS50937"/>
    </source>
</evidence>
<evidence type="ECO:0000313" key="3">
    <source>
        <dbReference type="EMBL" id="GGB86641.1"/>
    </source>
</evidence>
<dbReference type="RefSeq" id="WP_188746088.1">
    <property type="nucleotide sequence ID" value="NZ_BMIJ01000002.1"/>
</dbReference>
<dbReference type="PROSITE" id="PS50937">
    <property type="entry name" value="HTH_MERR_2"/>
    <property type="match status" value="1"/>
</dbReference>
<dbReference type="Pfam" id="PF13411">
    <property type="entry name" value="MerR_1"/>
    <property type="match status" value="1"/>
</dbReference>
<accession>A0ABQ1K4Y7</accession>
<protein>
    <submittedName>
        <fullName evidence="3">MerR family transcriptional regulator</fullName>
    </submittedName>
</protein>
<gene>
    <name evidence="3" type="ORF">GCM10011352_10670</name>
</gene>
<evidence type="ECO:0000313" key="4">
    <source>
        <dbReference type="Proteomes" id="UP000629025"/>
    </source>
</evidence>
<proteinExistence type="predicted"/>
<dbReference type="InterPro" id="IPR000551">
    <property type="entry name" value="MerR-type_HTH_dom"/>
</dbReference>
<keyword evidence="4" id="KW-1185">Reference proteome</keyword>
<dbReference type="PANTHER" id="PTHR30204:SF90">
    <property type="entry name" value="HTH-TYPE TRANSCRIPTIONAL ACTIVATOR MTA"/>
    <property type="match status" value="1"/>
</dbReference>
<dbReference type="Gene3D" id="1.10.1660.10">
    <property type="match status" value="1"/>
</dbReference>